<keyword evidence="7" id="KW-0653">Protein transport</keyword>
<name>A0A1K1U806_9GAMM</name>
<gene>
    <name evidence="8" type="ORF">SAMN02745752_00478</name>
</gene>
<proteinExistence type="inferred from homology"/>
<organism evidence="8 9">
    <name type="scientific">Marinospirillum alkaliphilum DSM 21637</name>
    <dbReference type="NCBI Taxonomy" id="1122209"/>
    <lineage>
        <taxon>Bacteria</taxon>
        <taxon>Pseudomonadati</taxon>
        <taxon>Pseudomonadota</taxon>
        <taxon>Gammaproteobacteria</taxon>
        <taxon>Oceanospirillales</taxon>
        <taxon>Oceanospirillaceae</taxon>
        <taxon>Marinospirillum</taxon>
    </lineage>
</organism>
<dbReference type="PANTHER" id="PTHR30558:SF3">
    <property type="entry name" value="BIOPOLYMER TRANSPORT PROTEIN EXBD-RELATED"/>
    <property type="match status" value="1"/>
</dbReference>
<evidence type="ECO:0000256" key="3">
    <source>
        <dbReference type="ARBA" id="ARBA00022475"/>
    </source>
</evidence>
<keyword evidence="4 7" id="KW-0812">Transmembrane</keyword>
<dbReference type="Gene3D" id="3.30.420.270">
    <property type="match status" value="1"/>
</dbReference>
<keyword evidence="7" id="KW-0813">Transport</keyword>
<dbReference type="STRING" id="1122209.SAMN02745752_00478"/>
<dbReference type="Pfam" id="PF02472">
    <property type="entry name" value="ExbD"/>
    <property type="match status" value="1"/>
</dbReference>
<dbReference type="OrthoDB" id="9793581at2"/>
<dbReference type="GO" id="GO:0005886">
    <property type="term" value="C:plasma membrane"/>
    <property type="evidence" value="ECO:0007669"/>
    <property type="project" value="UniProtKB-SubCell"/>
</dbReference>
<sequence>MQFRRQAPEAVQINMTPLIDVVFLLLIFFMVTTSFAERQLSLQLPPAETATVQRDPVSQLQVLTLYADGRLLLDEQELQDVAALENALQALLQDNPELDLVIRAEADASHRQVVAALDLARRLGIERVRIATRLAD</sequence>
<dbReference type="Proteomes" id="UP000182350">
    <property type="component" value="Unassembled WGS sequence"/>
</dbReference>
<evidence type="ECO:0000256" key="4">
    <source>
        <dbReference type="ARBA" id="ARBA00022692"/>
    </source>
</evidence>
<evidence type="ECO:0000256" key="5">
    <source>
        <dbReference type="ARBA" id="ARBA00022989"/>
    </source>
</evidence>
<reference evidence="8 9" key="1">
    <citation type="submission" date="2016-11" db="EMBL/GenBank/DDBJ databases">
        <authorList>
            <person name="Jaros S."/>
            <person name="Januszkiewicz K."/>
            <person name="Wedrychowicz H."/>
        </authorList>
    </citation>
    <scope>NUCLEOTIDE SEQUENCE [LARGE SCALE GENOMIC DNA]</scope>
    <source>
        <strain evidence="8 9">DSM 21637</strain>
    </source>
</reference>
<dbReference type="AlphaFoldDB" id="A0A1K1U806"/>
<keyword evidence="9" id="KW-1185">Reference proteome</keyword>
<comment type="similarity">
    <text evidence="2 7">Belongs to the ExbD/TolR family.</text>
</comment>
<comment type="subcellular location">
    <subcellularLocation>
        <location evidence="1">Cell membrane</location>
        <topology evidence="1">Single-pass membrane protein</topology>
    </subcellularLocation>
    <subcellularLocation>
        <location evidence="7">Cell membrane</location>
        <topology evidence="7">Single-pass type II membrane protein</topology>
    </subcellularLocation>
</comment>
<evidence type="ECO:0000256" key="7">
    <source>
        <dbReference type="RuleBase" id="RU003879"/>
    </source>
</evidence>
<dbReference type="PANTHER" id="PTHR30558">
    <property type="entry name" value="EXBD MEMBRANE COMPONENT OF PMF-DRIVEN MACROMOLECULE IMPORT SYSTEM"/>
    <property type="match status" value="1"/>
</dbReference>
<accession>A0A1K1U806</accession>
<evidence type="ECO:0000313" key="9">
    <source>
        <dbReference type="Proteomes" id="UP000182350"/>
    </source>
</evidence>
<dbReference type="EMBL" id="FPJW01000001">
    <property type="protein sequence ID" value="SFX08509.1"/>
    <property type="molecule type" value="Genomic_DNA"/>
</dbReference>
<evidence type="ECO:0000256" key="2">
    <source>
        <dbReference type="ARBA" id="ARBA00005811"/>
    </source>
</evidence>
<protein>
    <submittedName>
        <fullName evidence="8">Biopolymer transport protein ExbD</fullName>
    </submittedName>
</protein>
<dbReference type="GO" id="GO:0022857">
    <property type="term" value="F:transmembrane transporter activity"/>
    <property type="evidence" value="ECO:0007669"/>
    <property type="project" value="InterPro"/>
</dbReference>
<dbReference type="InterPro" id="IPR003400">
    <property type="entry name" value="ExbD"/>
</dbReference>
<evidence type="ECO:0000313" key="8">
    <source>
        <dbReference type="EMBL" id="SFX08509.1"/>
    </source>
</evidence>
<evidence type="ECO:0000256" key="1">
    <source>
        <dbReference type="ARBA" id="ARBA00004162"/>
    </source>
</evidence>
<dbReference type="GO" id="GO:0015031">
    <property type="term" value="P:protein transport"/>
    <property type="evidence" value="ECO:0007669"/>
    <property type="project" value="UniProtKB-KW"/>
</dbReference>
<evidence type="ECO:0000256" key="6">
    <source>
        <dbReference type="ARBA" id="ARBA00023136"/>
    </source>
</evidence>
<keyword evidence="6" id="KW-0472">Membrane</keyword>
<keyword evidence="3" id="KW-1003">Cell membrane</keyword>
<keyword evidence="5" id="KW-1133">Transmembrane helix</keyword>
<dbReference type="RefSeq" id="WP_072324695.1">
    <property type="nucleotide sequence ID" value="NZ_FPJW01000001.1"/>
</dbReference>